<keyword evidence="2" id="KW-1185">Reference proteome</keyword>
<evidence type="ECO:0000313" key="2">
    <source>
        <dbReference type="Proteomes" id="UP001151529"/>
    </source>
</evidence>
<protein>
    <submittedName>
        <fullName evidence="1">Uncharacterized protein</fullName>
    </submittedName>
</protein>
<organism evidence="1 2">
    <name type="scientific">Salix viminalis</name>
    <name type="common">Common osier</name>
    <name type="synonym">Basket willow</name>
    <dbReference type="NCBI Taxonomy" id="40686"/>
    <lineage>
        <taxon>Eukaryota</taxon>
        <taxon>Viridiplantae</taxon>
        <taxon>Streptophyta</taxon>
        <taxon>Embryophyta</taxon>
        <taxon>Tracheophyta</taxon>
        <taxon>Spermatophyta</taxon>
        <taxon>Magnoliopsida</taxon>
        <taxon>eudicotyledons</taxon>
        <taxon>Gunneridae</taxon>
        <taxon>Pentapetalae</taxon>
        <taxon>rosids</taxon>
        <taxon>fabids</taxon>
        <taxon>Malpighiales</taxon>
        <taxon>Salicaceae</taxon>
        <taxon>Saliceae</taxon>
        <taxon>Salix</taxon>
    </lineage>
</organism>
<comment type="caution">
    <text evidence="1">The sequence shown here is derived from an EMBL/GenBank/DDBJ whole genome shotgun (WGS) entry which is preliminary data.</text>
</comment>
<evidence type="ECO:0000313" key="1">
    <source>
        <dbReference type="EMBL" id="KAJ6707962.1"/>
    </source>
</evidence>
<name>A0A9Q0QKC4_SALVM</name>
<accession>A0A9Q0QKC4</accession>
<reference evidence="1" key="1">
    <citation type="submission" date="2022-11" db="EMBL/GenBank/DDBJ databases">
        <authorList>
            <person name="Hyden B.L."/>
            <person name="Feng K."/>
            <person name="Yates T."/>
            <person name="Jawdy S."/>
            <person name="Smart L.B."/>
            <person name="Muchero W."/>
        </authorList>
    </citation>
    <scope>NUCLEOTIDE SEQUENCE</scope>
    <source>
        <tissue evidence="1">Shoot tip</tissue>
    </source>
</reference>
<proteinExistence type="predicted"/>
<gene>
    <name evidence="1" type="ORF">OIU85_028255</name>
</gene>
<dbReference type="EMBL" id="JAPFFL010000008">
    <property type="protein sequence ID" value="KAJ6707962.1"/>
    <property type="molecule type" value="Genomic_DNA"/>
</dbReference>
<sequence>MSTHSPWIFQRPIPIAHSTYQLKRNRYIPLNDFPEMPLDMNTGYPKKRKGRTQNEKKQETISKITERRATILDTMLNVHLHHPHQPQPLLTYHSSILPITTLYSTSFPVRSPKSTVPMHPSKAINLWDNNKMYGKSKESQNGS</sequence>
<dbReference type="Proteomes" id="UP001151529">
    <property type="component" value="Chromosome 4"/>
</dbReference>
<reference evidence="1" key="2">
    <citation type="journal article" date="2023" name="Int. J. Mol. Sci.">
        <title>De Novo Assembly and Annotation of 11 Diverse Shrub Willow (Salix) Genomes Reveals Novel Gene Organization in Sex-Linked Regions.</title>
        <authorList>
            <person name="Hyden B."/>
            <person name="Feng K."/>
            <person name="Yates T.B."/>
            <person name="Jawdy S."/>
            <person name="Cereghino C."/>
            <person name="Smart L.B."/>
            <person name="Muchero W."/>
        </authorList>
    </citation>
    <scope>NUCLEOTIDE SEQUENCE [LARGE SCALE GENOMIC DNA]</scope>
    <source>
        <tissue evidence="1">Shoot tip</tissue>
    </source>
</reference>
<dbReference type="AlphaFoldDB" id="A0A9Q0QKC4"/>